<evidence type="ECO:0000256" key="1">
    <source>
        <dbReference type="SAM" id="Phobius"/>
    </source>
</evidence>
<keyword evidence="1" id="KW-0812">Transmembrane</keyword>
<sequence length="237" mass="25671">MDDGHENDGGDDQAALAFVQLGREVSLLRAAIEGLTAARESVDTPDYEPTLARTEKVLAVLVRQIDAMSKSPAMMLTPEEMGQRLNAAVTDAVRELRHQIGTTDTMLRNVAGSLSDRLGSARRGDEQNRLLLWTGLGGLVLGVLLYAIVAGPIVRLMPSTWLWPERMAARSLRMPMWEGGQRLMRAGDPQAFAGVLAGNRLATANREPLEACRKQAAKASKVVRCTIEVGKGEQVGQ</sequence>
<proteinExistence type="predicted"/>
<dbReference type="Proteomes" id="UP000652430">
    <property type="component" value="Unassembled WGS sequence"/>
</dbReference>
<keyword evidence="3" id="KW-1185">Reference proteome</keyword>
<comment type="caution">
    <text evidence="2">The sequence shown here is derived from an EMBL/GenBank/DDBJ whole genome shotgun (WGS) entry which is preliminary data.</text>
</comment>
<reference evidence="3" key="1">
    <citation type="journal article" date="2019" name="Int. J. Syst. Evol. Microbiol.">
        <title>The Global Catalogue of Microorganisms (GCM) 10K type strain sequencing project: providing services to taxonomists for standard genome sequencing and annotation.</title>
        <authorList>
            <consortium name="The Broad Institute Genomics Platform"/>
            <consortium name="The Broad Institute Genome Sequencing Center for Infectious Disease"/>
            <person name="Wu L."/>
            <person name="Ma J."/>
        </authorList>
    </citation>
    <scope>NUCLEOTIDE SEQUENCE [LARGE SCALE GENOMIC DNA]</scope>
    <source>
        <strain evidence="3">CGMCC 1.8957</strain>
    </source>
</reference>
<keyword evidence="1" id="KW-1133">Transmembrane helix</keyword>
<dbReference type="InterPro" id="IPR046121">
    <property type="entry name" value="DUF6118"/>
</dbReference>
<feature type="transmembrane region" description="Helical" evidence="1">
    <location>
        <begin position="130"/>
        <end position="154"/>
    </location>
</feature>
<accession>A0ABQ3LXH4</accession>
<dbReference type="Pfam" id="PF19613">
    <property type="entry name" value="DUF6118"/>
    <property type="match status" value="1"/>
</dbReference>
<evidence type="ECO:0000313" key="3">
    <source>
        <dbReference type="Proteomes" id="UP000652430"/>
    </source>
</evidence>
<organism evidence="2 3">
    <name type="scientific">Sphingomonas glacialis</name>
    <dbReference type="NCBI Taxonomy" id="658225"/>
    <lineage>
        <taxon>Bacteria</taxon>
        <taxon>Pseudomonadati</taxon>
        <taxon>Pseudomonadota</taxon>
        <taxon>Alphaproteobacteria</taxon>
        <taxon>Sphingomonadales</taxon>
        <taxon>Sphingomonadaceae</taxon>
        <taxon>Sphingomonas</taxon>
    </lineage>
</organism>
<keyword evidence="1" id="KW-0472">Membrane</keyword>
<dbReference type="RefSeq" id="WP_189677785.1">
    <property type="nucleotide sequence ID" value="NZ_BNAQ01000012.1"/>
</dbReference>
<gene>
    <name evidence="2" type="ORF">GCM10008023_40260</name>
</gene>
<evidence type="ECO:0000313" key="2">
    <source>
        <dbReference type="EMBL" id="GHH26122.1"/>
    </source>
</evidence>
<protein>
    <submittedName>
        <fullName evidence="2">Uncharacterized protein</fullName>
    </submittedName>
</protein>
<name>A0ABQ3LXH4_9SPHN</name>
<dbReference type="EMBL" id="BNAQ01000012">
    <property type="protein sequence ID" value="GHH26122.1"/>
    <property type="molecule type" value="Genomic_DNA"/>
</dbReference>